<feature type="transmembrane region" description="Helical" evidence="1">
    <location>
        <begin position="158"/>
        <end position="178"/>
    </location>
</feature>
<comment type="caution">
    <text evidence="3">The sequence shown here is derived from an EMBL/GenBank/DDBJ whole genome shotgun (WGS) entry which is preliminary data.</text>
</comment>
<feature type="transmembrane region" description="Helical" evidence="1">
    <location>
        <begin position="377"/>
        <end position="397"/>
    </location>
</feature>
<feature type="transmembrane region" description="Helical" evidence="1">
    <location>
        <begin position="21"/>
        <end position="41"/>
    </location>
</feature>
<feature type="transmembrane region" description="Helical" evidence="1">
    <location>
        <begin position="446"/>
        <end position="468"/>
    </location>
</feature>
<feature type="transmembrane region" description="Helical" evidence="1">
    <location>
        <begin position="254"/>
        <end position="271"/>
    </location>
</feature>
<evidence type="ECO:0000259" key="2">
    <source>
        <dbReference type="Pfam" id="PF16401"/>
    </source>
</evidence>
<gene>
    <name evidence="3" type="ORF">HMPREF2137_08065</name>
</gene>
<keyword evidence="1" id="KW-0472">Membrane</keyword>
<feature type="transmembrane region" description="Helical" evidence="1">
    <location>
        <begin position="418"/>
        <end position="440"/>
    </location>
</feature>
<dbReference type="EMBL" id="JRNN01000070">
    <property type="protein sequence ID" value="KGF34380.1"/>
    <property type="molecule type" value="Genomic_DNA"/>
</dbReference>
<organism evidence="3 4">
    <name type="scientific">Hoylesella buccalis DNF00853</name>
    <dbReference type="NCBI Taxonomy" id="1401074"/>
    <lineage>
        <taxon>Bacteria</taxon>
        <taxon>Pseudomonadati</taxon>
        <taxon>Bacteroidota</taxon>
        <taxon>Bacteroidia</taxon>
        <taxon>Bacteroidales</taxon>
        <taxon>Prevotellaceae</taxon>
        <taxon>Hoylesella</taxon>
    </lineage>
</organism>
<dbReference type="InterPro" id="IPR032176">
    <property type="entry name" value="DUF5009"/>
</dbReference>
<feature type="transmembrane region" description="Helical" evidence="1">
    <location>
        <begin position="316"/>
        <end position="336"/>
    </location>
</feature>
<protein>
    <submittedName>
        <fullName evidence="3">Membrane protein</fullName>
    </submittedName>
</protein>
<feature type="transmembrane region" description="Helical" evidence="1">
    <location>
        <begin position="348"/>
        <end position="365"/>
    </location>
</feature>
<evidence type="ECO:0000313" key="4">
    <source>
        <dbReference type="Proteomes" id="UP000029556"/>
    </source>
</evidence>
<reference evidence="3 4" key="1">
    <citation type="submission" date="2014-07" db="EMBL/GenBank/DDBJ databases">
        <authorList>
            <person name="McCorrison J."/>
            <person name="Sanka R."/>
            <person name="Torralba M."/>
            <person name="Gillis M."/>
            <person name="Haft D.H."/>
            <person name="Methe B."/>
            <person name="Sutton G."/>
            <person name="Nelson K.E."/>
        </authorList>
    </citation>
    <scope>NUCLEOTIDE SEQUENCE [LARGE SCALE GENOMIC DNA]</scope>
    <source>
        <strain evidence="3 4">DNF00853</strain>
    </source>
</reference>
<keyword evidence="1" id="KW-0812">Transmembrane</keyword>
<accession>A0A095ZI10</accession>
<feature type="transmembrane region" description="Helical" evidence="1">
    <location>
        <begin position="190"/>
        <end position="208"/>
    </location>
</feature>
<dbReference type="PANTHER" id="PTHR31061">
    <property type="entry name" value="LD22376P"/>
    <property type="match status" value="1"/>
</dbReference>
<evidence type="ECO:0000313" key="3">
    <source>
        <dbReference type="EMBL" id="KGF34380.1"/>
    </source>
</evidence>
<keyword evidence="1" id="KW-1133">Transmembrane helix</keyword>
<feature type="transmembrane region" description="Helical" evidence="1">
    <location>
        <begin position="61"/>
        <end position="83"/>
    </location>
</feature>
<dbReference type="RefSeq" id="WP_023057024.1">
    <property type="nucleotide sequence ID" value="NZ_JRNN01000070.1"/>
</dbReference>
<feature type="transmembrane region" description="Helical" evidence="1">
    <location>
        <begin position="104"/>
        <end position="122"/>
    </location>
</feature>
<feature type="domain" description="DUF5009" evidence="2">
    <location>
        <begin position="11"/>
        <end position="271"/>
    </location>
</feature>
<dbReference type="Pfam" id="PF16401">
    <property type="entry name" value="DUF5009"/>
    <property type="match status" value="1"/>
</dbReference>
<feature type="transmembrane region" description="Helical" evidence="1">
    <location>
        <begin position="291"/>
        <end position="310"/>
    </location>
</feature>
<dbReference type="OrthoDB" id="9788724at2"/>
<feature type="transmembrane region" description="Helical" evidence="1">
    <location>
        <begin position="215"/>
        <end position="234"/>
    </location>
</feature>
<dbReference type="Proteomes" id="UP000029556">
    <property type="component" value="Unassembled WGS sequence"/>
</dbReference>
<name>A0A095ZI10_9BACT</name>
<feature type="transmembrane region" description="Helical" evidence="1">
    <location>
        <begin position="128"/>
        <end position="146"/>
    </location>
</feature>
<sequence>MTQASNTGKQRALSLDAFRGYAILTMILSGSIVWGVLPAWMYHAQEGPRSGFHFDPTIYGITWVDLVFPFFLFAMGAAFPFSIGSKIARGKPNRQIVGDIILRYFRLLVFAIAVQHLYPYFISAPQDLRSWGIALSGFALLFPMYMRLPGHWSKLVRMAVRLIGYGLMAFMVLSVSYANHQGFSLADSNIILLLLANMALFGSLIYVFTVDNGWLRVAVLPMLAGMLLAARNATSWNHIVFEFTPVSWAFRFDYLKYLFIVIPGSFAGEYLKDWSINAASKSPARKENNYVVTIGLTLTPVLIIIVNLYGLYTRALLLNLGCTLALLAFMHILISRSSGISRELWRKMYRAGGYLLILGLVFEAFEGGVRKDTATFSYYFITSGLAFLLFITFHLLCDIFQIRWLSHSLGYAGQNPMIAYVAIDLFIMPVLNLTGWVPYLEVFSRSALLGFTQGVVLSTLAFLVTYALTKRGCYWRT</sequence>
<dbReference type="AlphaFoldDB" id="A0A095ZI10"/>
<evidence type="ECO:0000256" key="1">
    <source>
        <dbReference type="SAM" id="Phobius"/>
    </source>
</evidence>
<proteinExistence type="predicted"/>
<dbReference type="PANTHER" id="PTHR31061:SF24">
    <property type="entry name" value="LD22376P"/>
    <property type="match status" value="1"/>
</dbReference>